<evidence type="ECO:0000256" key="3">
    <source>
        <dbReference type="ARBA" id="ARBA00022989"/>
    </source>
</evidence>
<dbReference type="Proteomes" id="UP000887566">
    <property type="component" value="Unplaced"/>
</dbReference>
<keyword evidence="3 5" id="KW-1133">Transmembrane helix</keyword>
<feature type="transmembrane region" description="Helical" evidence="5">
    <location>
        <begin position="93"/>
        <end position="111"/>
    </location>
</feature>
<dbReference type="PROSITE" id="PS50262">
    <property type="entry name" value="G_PROTEIN_RECEP_F1_2"/>
    <property type="match status" value="1"/>
</dbReference>
<reference evidence="8" key="1">
    <citation type="submission" date="2022-11" db="UniProtKB">
        <authorList>
            <consortium name="WormBaseParasite"/>
        </authorList>
    </citation>
    <scope>IDENTIFICATION</scope>
</reference>
<evidence type="ECO:0000313" key="7">
    <source>
        <dbReference type="Proteomes" id="UP000887566"/>
    </source>
</evidence>
<dbReference type="GO" id="GO:0016020">
    <property type="term" value="C:membrane"/>
    <property type="evidence" value="ECO:0007669"/>
    <property type="project" value="UniProtKB-SubCell"/>
</dbReference>
<evidence type="ECO:0000259" key="6">
    <source>
        <dbReference type="PROSITE" id="PS50262"/>
    </source>
</evidence>
<evidence type="ECO:0000256" key="1">
    <source>
        <dbReference type="ARBA" id="ARBA00004370"/>
    </source>
</evidence>
<organism evidence="7 8">
    <name type="scientific">Plectus sambesii</name>
    <dbReference type="NCBI Taxonomy" id="2011161"/>
    <lineage>
        <taxon>Eukaryota</taxon>
        <taxon>Metazoa</taxon>
        <taxon>Ecdysozoa</taxon>
        <taxon>Nematoda</taxon>
        <taxon>Chromadorea</taxon>
        <taxon>Plectida</taxon>
        <taxon>Plectina</taxon>
        <taxon>Plectoidea</taxon>
        <taxon>Plectidae</taxon>
        <taxon>Plectus</taxon>
    </lineage>
</organism>
<comment type="subcellular location">
    <subcellularLocation>
        <location evidence="1">Membrane</location>
    </subcellularLocation>
</comment>
<feature type="transmembrane region" description="Helical" evidence="5">
    <location>
        <begin position="44"/>
        <end position="64"/>
    </location>
</feature>
<dbReference type="AlphaFoldDB" id="A0A914WAX6"/>
<protein>
    <submittedName>
        <fullName evidence="8">G-protein coupled receptors family 1 profile domain-containing protein</fullName>
    </submittedName>
</protein>
<sequence>MYDLLLTITKMSTLLHILTSVPLYLACLTIVLRNRNTAPFNSPFFLIYLAHGFIDLVNFFDYVIEYDLPFWGYFPSLYEPFGQPNWFGKIIDFVVWSTGFIQYWIIVLVAANRYTAVCWPLRYRKIWSQRNVYFAIAICFIMPTLMCVPVWWNNVMYIEYIGFENKTMIYGPFIEVAAYDSQ</sequence>
<name>A0A914WAX6_9BILA</name>
<feature type="transmembrane region" description="Helical" evidence="5">
    <location>
        <begin position="12"/>
        <end position="32"/>
    </location>
</feature>
<evidence type="ECO:0000256" key="4">
    <source>
        <dbReference type="ARBA" id="ARBA00023136"/>
    </source>
</evidence>
<dbReference type="WBParaSite" id="PSAMB.scaffold3640size17470.g22085.t1">
    <property type="protein sequence ID" value="PSAMB.scaffold3640size17470.g22085.t1"/>
    <property type="gene ID" value="PSAMB.scaffold3640size17470.g22085"/>
</dbReference>
<dbReference type="Gene3D" id="1.20.1070.10">
    <property type="entry name" value="Rhodopsin 7-helix transmembrane proteins"/>
    <property type="match status" value="1"/>
</dbReference>
<keyword evidence="7" id="KW-1185">Reference proteome</keyword>
<keyword evidence="4 5" id="KW-0472">Membrane</keyword>
<dbReference type="Pfam" id="PF10323">
    <property type="entry name" value="7TM_GPCR_Srv"/>
    <property type="match status" value="1"/>
</dbReference>
<evidence type="ECO:0000313" key="8">
    <source>
        <dbReference type="WBParaSite" id="PSAMB.scaffold3640size17470.g22085.t1"/>
    </source>
</evidence>
<dbReference type="InterPro" id="IPR017452">
    <property type="entry name" value="GPCR_Rhodpsn_7TM"/>
</dbReference>
<keyword evidence="2 5" id="KW-0812">Transmembrane</keyword>
<dbReference type="InterPro" id="IPR019426">
    <property type="entry name" value="7TM_GPCR_serpentine_rcpt_Srv"/>
</dbReference>
<dbReference type="SUPFAM" id="SSF81321">
    <property type="entry name" value="Family A G protein-coupled receptor-like"/>
    <property type="match status" value="1"/>
</dbReference>
<evidence type="ECO:0000256" key="5">
    <source>
        <dbReference type="SAM" id="Phobius"/>
    </source>
</evidence>
<feature type="domain" description="G-protein coupled receptors family 1 profile" evidence="6">
    <location>
        <begin position="23"/>
        <end position="182"/>
    </location>
</feature>
<feature type="transmembrane region" description="Helical" evidence="5">
    <location>
        <begin position="132"/>
        <end position="152"/>
    </location>
</feature>
<dbReference type="PANTHER" id="PTHR31748">
    <property type="entry name" value="SERPENTINE RECEPTOR, CLASS V"/>
    <property type="match status" value="1"/>
</dbReference>
<evidence type="ECO:0000256" key="2">
    <source>
        <dbReference type="ARBA" id="ARBA00022692"/>
    </source>
</evidence>
<accession>A0A914WAX6</accession>
<proteinExistence type="predicted"/>
<dbReference type="PANTHER" id="PTHR31748:SF1">
    <property type="entry name" value="SERPENTINE RECEPTOR, CLASS V"/>
    <property type="match status" value="1"/>
</dbReference>